<keyword evidence="3" id="KW-1185">Reference proteome</keyword>
<protein>
    <submittedName>
        <fullName evidence="2">Ankyrin repeat protein</fullName>
    </submittedName>
</protein>
<sequence length="198" mass="22478">MYAFCSAWWSDIDLQVLRFLLAQLHTDSLLDKRTPKDVKSTLATFSRGSIALDDAYKQAIQRIEGQLSGDYERAKKVLSWITYAQRPLTTAEICCALAVEPEGNELDPENIPDVEDLVSVCAGLVVVDEESAIIRLVHYTTQEYFERIRNEWNPSAQLDIALTCLTYLSFGTFKSGSCSTDKEFEERLRQNEFLDYAA</sequence>
<dbReference type="InterPro" id="IPR054471">
    <property type="entry name" value="GPIID_WHD"/>
</dbReference>
<dbReference type="EMBL" id="ML994654">
    <property type="protein sequence ID" value="KAF2181116.1"/>
    <property type="molecule type" value="Genomic_DNA"/>
</dbReference>
<organism evidence="2 3">
    <name type="scientific">Zopfia rhizophila CBS 207.26</name>
    <dbReference type="NCBI Taxonomy" id="1314779"/>
    <lineage>
        <taxon>Eukaryota</taxon>
        <taxon>Fungi</taxon>
        <taxon>Dikarya</taxon>
        <taxon>Ascomycota</taxon>
        <taxon>Pezizomycotina</taxon>
        <taxon>Dothideomycetes</taxon>
        <taxon>Dothideomycetes incertae sedis</taxon>
        <taxon>Zopfiaceae</taxon>
        <taxon>Zopfia</taxon>
    </lineage>
</organism>
<dbReference type="Pfam" id="PF22939">
    <property type="entry name" value="WHD_GPIID"/>
    <property type="match status" value="1"/>
</dbReference>
<evidence type="ECO:0000259" key="1">
    <source>
        <dbReference type="Pfam" id="PF22939"/>
    </source>
</evidence>
<feature type="non-terminal residue" evidence="2">
    <location>
        <position position="198"/>
    </location>
</feature>
<dbReference type="Proteomes" id="UP000800200">
    <property type="component" value="Unassembled WGS sequence"/>
</dbReference>
<dbReference type="PANTHER" id="PTHR10039:SF15">
    <property type="entry name" value="NACHT DOMAIN-CONTAINING PROTEIN"/>
    <property type="match status" value="1"/>
</dbReference>
<accession>A0A6A6DTW8</accession>
<gene>
    <name evidence="2" type="ORF">K469DRAFT_590369</name>
</gene>
<reference evidence="2" key="1">
    <citation type="journal article" date="2020" name="Stud. Mycol.">
        <title>101 Dothideomycetes genomes: a test case for predicting lifestyles and emergence of pathogens.</title>
        <authorList>
            <person name="Haridas S."/>
            <person name="Albert R."/>
            <person name="Binder M."/>
            <person name="Bloem J."/>
            <person name="Labutti K."/>
            <person name="Salamov A."/>
            <person name="Andreopoulos B."/>
            <person name="Baker S."/>
            <person name="Barry K."/>
            <person name="Bills G."/>
            <person name="Bluhm B."/>
            <person name="Cannon C."/>
            <person name="Castanera R."/>
            <person name="Culley D."/>
            <person name="Daum C."/>
            <person name="Ezra D."/>
            <person name="Gonzalez J."/>
            <person name="Henrissat B."/>
            <person name="Kuo A."/>
            <person name="Liang C."/>
            <person name="Lipzen A."/>
            <person name="Lutzoni F."/>
            <person name="Magnuson J."/>
            <person name="Mondo S."/>
            <person name="Nolan M."/>
            <person name="Ohm R."/>
            <person name="Pangilinan J."/>
            <person name="Park H.-J."/>
            <person name="Ramirez L."/>
            <person name="Alfaro M."/>
            <person name="Sun H."/>
            <person name="Tritt A."/>
            <person name="Yoshinaga Y."/>
            <person name="Zwiers L.-H."/>
            <person name="Turgeon B."/>
            <person name="Goodwin S."/>
            <person name="Spatafora J."/>
            <person name="Crous P."/>
            <person name="Grigoriev I."/>
        </authorList>
    </citation>
    <scope>NUCLEOTIDE SEQUENCE</scope>
    <source>
        <strain evidence="2">CBS 207.26</strain>
    </source>
</reference>
<evidence type="ECO:0000313" key="2">
    <source>
        <dbReference type="EMBL" id="KAF2181116.1"/>
    </source>
</evidence>
<proteinExistence type="predicted"/>
<feature type="domain" description="GPI inositol-deacylase winged helix" evidence="1">
    <location>
        <begin position="72"/>
        <end position="145"/>
    </location>
</feature>
<dbReference type="OrthoDB" id="195446at2759"/>
<dbReference type="AlphaFoldDB" id="A0A6A6DTW8"/>
<evidence type="ECO:0000313" key="3">
    <source>
        <dbReference type="Proteomes" id="UP000800200"/>
    </source>
</evidence>
<name>A0A6A6DTW8_9PEZI</name>
<dbReference type="PANTHER" id="PTHR10039">
    <property type="entry name" value="AMELOGENIN"/>
    <property type="match status" value="1"/>
</dbReference>